<dbReference type="EMBL" id="AMCI01003276">
    <property type="protein sequence ID" value="EJX00669.1"/>
    <property type="molecule type" value="Genomic_DNA"/>
</dbReference>
<comment type="caution">
    <text evidence="1">The sequence shown here is derived from an EMBL/GenBank/DDBJ whole genome shotgun (WGS) entry which is preliminary data.</text>
</comment>
<sequence length="92" mass="10051">MHRFRTKEYELTTEKLKSGESLKFVVLTDLHGLVYGEENEELIHAVKKANPDVVLSLGDLVVPFPAGNPGCGRDSDEGACQGISRVLRSGKP</sequence>
<gene>
    <name evidence="1" type="ORF">EVA_11225</name>
</gene>
<reference evidence="1" key="1">
    <citation type="journal article" date="2012" name="PLoS ONE">
        <title>Gene sets for utilization of primary and secondary nutrition supplies in the distal gut of endangered iberian lynx.</title>
        <authorList>
            <person name="Alcaide M."/>
            <person name="Messina E."/>
            <person name="Richter M."/>
            <person name="Bargiela R."/>
            <person name="Peplies J."/>
            <person name="Huws S.A."/>
            <person name="Newbold C.J."/>
            <person name="Golyshin P.N."/>
            <person name="Simon M.A."/>
            <person name="Lopez G."/>
            <person name="Yakimov M.M."/>
            <person name="Ferrer M."/>
        </authorList>
    </citation>
    <scope>NUCLEOTIDE SEQUENCE</scope>
</reference>
<dbReference type="AlphaFoldDB" id="J9G1F4"/>
<accession>J9G1F4</accession>
<protein>
    <recommendedName>
        <fullName evidence="2">Calcineurin-like phosphoesterase domain-containing protein</fullName>
    </recommendedName>
</protein>
<proteinExistence type="predicted"/>
<evidence type="ECO:0008006" key="2">
    <source>
        <dbReference type="Google" id="ProtNLM"/>
    </source>
</evidence>
<evidence type="ECO:0000313" key="1">
    <source>
        <dbReference type="EMBL" id="EJX00669.1"/>
    </source>
</evidence>
<dbReference type="SUPFAM" id="SSF56300">
    <property type="entry name" value="Metallo-dependent phosphatases"/>
    <property type="match status" value="1"/>
</dbReference>
<organism evidence="1">
    <name type="scientific">gut metagenome</name>
    <dbReference type="NCBI Taxonomy" id="749906"/>
    <lineage>
        <taxon>unclassified sequences</taxon>
        <taxon>metagenomes</taxon>
        <taxon>organismal metagenomes</taxon>
    </lineage>
</organism>
<dbReference type="InterPro" id="IPR029052">
    <property type="entry name" value="Metallo-depent_PP-like"/>
</dbReference>
<name>J9G1F4_9ZZZZ</name>